<dbReference type="GO" id="GO:0016020">
    <property type="term" value="C:membrane"/>
    <property type="evidence" value="ECO:0007669"/>
    <property type="project" value="UniProtKB-SubCell"/>
</dbReference>
<comment type="similarity">
    <text evidence="2">Belongs to the ZIP transporter (TC 2.A.5) family.</text>
</comment>
<feature type="transmembrane region" description="Helical" evidence="6">
    <location>
        <begin position="557"/>
        <end position="580"/>
    </location>
</feature>
<evidence type="ECO:0000256" key="4">
    <source>
        <dbReference type="ARBA" id="ARBA00022989"/>
    </source>
</evidence>
<feature type="chain" id="PRO_5044779965" description="Zinc transporter foi" evidence="7">
    <location>
        <begin position="24"/>
        <end position="592"/>
    </location>
</feature>
<evidence type="ECO:0000256" key="5">
    <source>
        <dbReference type="ARBA" id="ARBA00023136"/>
    </source>
</evidence>
<keyword evidence="5 6" id="KW-0472">Membrane</keyword>
<protein>
    <recommendedName>
        <fullName evidence="10">Zinc transporter foi</fullName>
    </recommendedName>
</protein>
<dbReference type="Pfam" id="PF02535">
    <property type="entry name" value="Zip"/>
    <property type="match status" value="1"/>
</dbReference>
<evidence type="ECO:0000313" key="8">
    <source>
        <dbReference type="EMBL" id="KAL1497578.1"/>
    </source>
</evidence>
<evidence type="ECO:0008006" key="10">
    <source>
        <dbReference type="Google" id="ProtNLM"/>
    </source>
</evidence>
<feature type="transmembrane region" description="Helical" evidence="6">
    <location>
        <begin position="204"/>
        <end position="228"/>
    </location>
</feature>
<evidence type="ECO:0000313" key="9">
    <source>
        <dbReference type="Proteomes" id="UP001566132"/>
    </source>
</evidence>
<evidence type="ECO:0000256" key="3">
    <source>
        <dbReference type="ARBA" id="ARBA00022692"/>
    </source>
</evidence>
<evidence type="ECO:0000256" key="1">
    <source>
        <dbReference type="ARBA" id="ARBA00004141"/>
    </source>
</evidence>
<dbReference type="Proteomes" id="UP001566132">
    <property type="component" value="Unassembled WGS sequence"/>
</dbReference>
<comment type="subcellular location">
    <subcellularLocation>
        <location evidence="1">Membrane</location>
        <topology evidence="1">Multi-pass membrane protein</topology>
    </subcellularLocation>
</comment>
<dbReference type="PANTHER" id="PTHR12191">
    <property type="entry name" value="SOLUTE CARRIER FAMILY 39"/>
    <property type="match status" value="1"/>
</dbReference>
<feature type="transmembrane region" description="Helical" evidence="6">
    <location>
        <begin position="497"/>
        <end position="517"/>
    </location>
</feature>
<sequence>MAHCLISVCIFCFICATHWPCSAHSTADHLKHYHHGDLGYHNIQLSEGTLLRVKRNESHHTSNKTNHKTGNTIKKNANAKFLEQLLIKYGDGEKINVAGLEELLQKLEFMRVTSERTNSHQIEDFLAIDLRKDSEYSQRNGSCFSKEATTILQQTTEEKYLTRTAFSEACPILLYSLLDDSCLDLERNTFNISSSDKHDIDAKIWLYSSLAVVLISICGVGALVVIPLMQKRFYKPMIQFLVALAVGTLSGDALLHLFPHAMSSSHTHGHHGDEDLHLQNTWMGFVAMMGLTFFFVMERLILLAAKWRKKKQKQNNVPHVHVKIYNDQGQRRNSTQCMDKYNNSPYCYKDIMAESSNKTDIKLKNSRSSTIENSETNQNACEGELIPNPCNEEKMLRRDHEDYTVIVREHVNDHHGHSHKHGHVHSAPQSYSSVAWMVIMGDGLHNFTDGLAIGAAFAGGLAGGFSTTVAVFCHELPHELGDFAMLLKAGMSIKQALFYNLLSSGLCILGNFVGLYLGNVEAANRWVFAAAAGTFIYIALVDMIPELSSTHDDEENLIQYLLHLSGLLIGVGIMTVIALYEHDLKHLFYESE</sequence>
<feature type="transmembrane region" description="Helical" evidence="6">
    <location>
        <begin position="282"/>
        <end position="305"/>
    </location>
</feature>
<evidence type="ECO:0000256" key="7">
    <source>
        <dbReference type="SAM" id="SignalP"/>
    </source>
</evidence>
<feature type="transmembrane region" description="Helical" evidence="6">
    <location>
        <begin position="240"/>
        <end position="262"/>
    </location>
</feature>
<gene>
    <name evidence="8" type="ORF">ABEB36_008514</name>
</gene>
<keyword evidence="9" id="KW-1185">Reference proteome</keyword>
<proteinExistence type="inferred from homology"/>
<reference evidence="8 9" key="1">
    <citation type="submission" date="2024-05" db="EMBL/GenBank/DDBJ databases">
        <title>Genetic variation in Jamaican populations of the coffee berry borer (Hypothenemus hampei).</title>
        <authorList>
            <person name="Errbii M."/>
            <person name="Myrie A."/>
        </authorList>
    </citation>
    <scope>NUCLEOTIDE SEQUENCE [LARGE SCALE GENOMIC DNA]</scope>
    <source>
        <strain evidence="8">JA-Hopewell-2020-01-JO</strain>
        <tissue evidence="8">Whole body</tissue>
    </source>
</reference>
<evidence type="ECO:0000256" key="2">
    <source>
        <dbReference type="ARBA" id="ARBA00006939"/>
    </source>
</evidence>
<feature type="transmembrane region" description="Helical" evidence="6">
    <location>
        <begin position="523"/>
        <end position="545"/>
    </location>
</feature>
<dbReference type="InterPro" id="IPR050799">
    <property type="entry name" value="ZIP_Transporter"/>
</dbReference>
<name>A0ABD1EPC5_HYPHA</name>
<keyword evidence="7" id="KW-0732">Signal</keyword>
<comment type="caution">
    <text evidence="8">The sequence shown here is derived from an EMBL/GenBank/DDBJ whole genome shotgun (WGS) entry which is preliminary data.</text>
</comment>
<dbReference type="InterPro" id="IPR003689">
    <property type="entry name" value="ZIP"/>
</dbReference>
<dbReference type="PANTHER" id="PTHR12191:SF37">
    <property type="entry name" value="ZINC TRANSPORTER FOI"/>
    <property type="match status" value="1"/>
</dbReference>
<dbReference type="EMBL" id="JBDJPC010000006">
    <property type="protein sequence ID" value="KAL1497578.1"/>
    <property type="molecule type" value="Genomic_DNA"/>
</dbReference>
<feature type="signal peptide" evidence="7">
    <location>
        <begin position="1"/>
        <end position="23"/>
    </location>
</feature>
<keyword evidence="4 6" id="KW-1133">Transmembrane helix</keyword>
<dbReference type="AlphaFoldDB" id="A0ABD1EPC5"/>
<keyword evidence="3 6" id="KW-0812">Transmembrane</keyword>
<evidence type="ECO:0000256" key="6">
    <source>
        <dbReference type="SAM" id="Phobius"/>
    </source>
</evidence>
<organism evidence="8 9">
    <name type="scientific">Hypothenemus hampei</name>
    <name type="common">Coffee berry borer</name>
    <dbReference type="NCBI Taxonomy" id="57062"/>
    <lineage>
        <taxon>Eukaryota</taxon>
        <taxon>Metazoa</taxon>
        <taxon>Ecdysozoa</taxon>
        <taxon>Arthropoda</taxon>
        <taxon>Hexapoda</taxon>
        <taxon>Insecta</taxon>
        <taxon>Pterygota</taxon>
        <taxon>Neoptera</taxon>
        <taxon>Endopterygota</taxon>
        <taxon>Coleoptera</taxon>
        <taxon>Polyphaga</taxon>
        <taxon>Cucujiformia</taxon>
        <taxon>Curculionidae</taxon>
        <taxon>Scolytinae</taxon>
        <taxon>Hypothenemus</taxon>
    </lineage>
</organism>
<accession>A0ABD1EPC5</accession>